<proteinExistence type="predicted"/>
<protein>
    <submittedName>
        <fullName evidence="1">Uncharacterized protein</fullName>
    </submittedName>
</protein>
<evidence type="ECO:0000313" key="1">
    <source>
        <dbReference type="EMBL" id="KAH9477712.1"/>
    </source>
</evidence>
<evidence type="ECO:0000313" key="2">
    <source>
        <dbReference type="Proteomes" id="UP000664032"/>
    </source>
</evidence>
<organism evidence="1 2">
    <name type="scientific">Psilocybe cubensis</name>
    <name type="common">Psychedelic mushroom</name>
    <name type="synonym">Stropharia cubensis</name>
    <dbReference type="NCBI Taxonomy" id="181762"/>
    <lineage>
        <taxon>Eukaryota</taxon>
        <taxon>Fungi</taxon>
        <taxon>Dikarya</taxon>
        <taxon>Basidiomycota</taxon>
        <taxon>Agaricomycotina</taxon>
        <taxon>Agaricomycetes</taxon>
        <taxon>Agaricomycetidae</taxon>
        <taxon>Agaricales</taxon>
        <taxon>Agaricineae</taxon>
        <taxon>Strophariaceae</taxon>
        <taxon>Psilocybe</taxon>
    </lineage>
</organism>
<name>A0ACB8GQK9_PSICU</name>
<sequence length="72" mass="7868">MKTAYIIFTLLQALASNALAPREPDTVTAERVYHTMITEAPYMVDMTTTVTWTVPNTQIQSSTSVPTASTTS</sequence>
<dbReference type="Proteomes" id="UP000664032">
    <property type="component" value="Unassembled WGS sequence"/>
</dbReference>
<accession>A0ACB8GQK9</accession>
<reference evidence="1" key="1">
    <citation type="submission" date="2021-10" db="EMBL/GenBank/DDBJ databases">
        <title>Psilocybe cubensis genome.</title>
        <authorList>
            <person name="Mckernan K.J."/>
            <person name="Crawford S."/>
            <person name="Trippe A."/>
            <person name="Kane L.T."/>
            <person name="Mclaughlin S."/>
        </authorList>
    </citation>
    <scope>NUCLEOTIDE SEQUENCE</scope>
    <source>
        <strain evidence="1">MGC-MH-2018</strain>
    </source>
</reference>
<gene>
    <name evidence="1" type="ORF">JR316_0009938</name>
</gene>
<keyword evidence="2" id="KW-1185">Reference proteome</keyword>
<dbReference type="EMBL" id="JAFIQS020000009">
    <property type="protein sequence ID" value="KAH9477712.1"/>
    <property type="molecule type" value="Genomic_DNA"/>
</dbReference>
<comment type="caution">
    <text evidence="1">The sequence shown here is derived from an EMBL/GenBank/DDBJ whole genome shotgun (WGS) entry which is preliminary data.</text>
</comment>